<organism evidence="2">
    <name type="scientific">Pandoravirus neocaledonia</name>
    <dbReference type="NCBI Taxonomy" id="2107708"/>
    <lineage>
        <taxon>Viruses</taxon>
        <taxon>Pandoravirus</taxon>
    </lineage>
</organism>
<accession>A0A2U7UBQ3</accession>
<gene>
    <name evidence="2" type="ORF">pneo_cds_267</name>
</gene>
<dbReference type="CDD" id="cd22744">
    <property type="entry name" value="OTU"/>
    <property type="match status" value="1"/>
</dbReference>
<proteinExistence type="predicted"/>
<dbReference type="EMBL" id="MG011690">
    <property type="protein sequence ID" value="AVK75874.1"/>
    <property type="molecule type" value="Genomic_DNA"/>
</dbReference>
<name>A0A2U7UBQ3_9VIRU</name>
<dbReference type="KEGG" id="vg:36842151"/>
<evidence type="ECO:0000313" key="2">
    <source>
        <dbReference type="EMBL" id="AVK75874.1"/>
    </source>
</evidence>
<protein>
    <recommendedName>
        <fullName evidence="3">OTU domain-containing protein</fullName>
    </recommendedName>
</protein>
<reference evidence="2" key="1">
    <citation type="journal article" date="2018" name="Nat. Commun.">
        <title>Diversity and evolution of the emerging Pandoraviridae family.</title>
        <authorList>
            <person name="Legendre M."/>
            <person name="Fabre E."/>
            <person name="Poirot O."/>
            <person name="Jeudy S."/>
            <person name="Lartigue A."/>
            <person name="Alempic J.M."/>
            <person name="Beucher L."/>
            <person name="Philippe N."/>
            <person name="Bertaux L."/>
            <person name="Christo-Foroux E."/>
            <person name="Labadie K."/>
            <person name="Coute Y."/>
            <person name="Abergel C."/>
            <person name="Claverie J.M."/>
        </authorList>
    </citation>
    <scope>NUCLEOTIDE SEQUENCE [LARGE SCALE GENOMIC DNA]</scope>
    <source>
        <strain evidence="2">Neocaledonia</strain>
    </source>
</reference>
<dbReference type="Proteomes" id="UP000249287">
    <property type="component" value="Segment"/>
</dbReference>
<feature type="region of interest" description="Disordered" evidence="1">
    <location>
        <begin position="150"/>
        <end position="180"/>
    </location>
</feature>
<sequence length="796" mass="84175">MRRVTRAYEIRPRAALQRRPEGAAAGAQWEPLIARLAAEALTSYLERPDAVPYWAAGDVGQPTASDCDAIYGTLGLSGALTATISGVERQSRWSDATFLRQVGEILGRFDFVDALGRPLDGPGDPNVRAARFIPAGADEVAATLIERWPDTFAPLPSPPPSPSSSPSTPSSSGRGTGADPLDWARRLWRCAVSRVTRQPGEAYRGALVAARTGAAERQTALNRYAVDVGRVRIVTARNEALFLQRPPPPQVAAGPDAPPLDYYLQEINGDGACFYRSIASALFQRLTGINLGRGATFSRDVQSGASDAWATEDYGGLVQVGRPANDALALLLNGLTKWVKFYIYLIMCSDDIPAGAVTYMQGVTGVSRIRPMTSVDEMTAPGAVAAIMGSPAPSDGSAAAAAATVYRPPTLDLAVRYALWLYEALARTIVDGRQTLSWSQVRPYALPLLAVPWDAAGLQRALPADKAIVFHDCEAGAVTTVDLGTLLRDSSAEYLAALAAGGDVDAAYRAYCNAMRQSVRWGGAAEAYAFASMLLPDVGDPTLGPVRGVVIFNYVDPAQATALVPEAVPSKPAIDPGTGLPERRDYRRDCLAVLYAGSHYVALHGVRETSDGGVEPYTPPLARDAVVPFITVDGTQPAPPPRIQALTAYPTTATATAPPQRRPPFGAAARSPLSMLPSPTPAPGTAPLAIRPPPPLSTLPSPTPAPAVVGMQRRRSPFPMPRIVQAPAPPQRSSQIQEAARLLAALADEVAQAGVPVDLLRDSAELRQQYRAVAQASDLPTDVVEAVWGAFARGAG</sequence>
<dbReference type="RefSeq" id="YP_009481877.1">
    <property type="nucleotide sequence ID" value="NC_037666.1"/>
</dbReference>
<evidence type="ECO:0008006" key="3">
    <source>
        <dbReference type="Google" id="ProtNLM"/>
    </source>
</evidence>
<dbReference type="GeneID" id="36842151"/>
<evidence type="ECO:0000256" key="1">
    <source>
        <dbReference type="SAM" id="MobiDB-lite"/>
    </source>
</evidence>